<protein>
    <submittedName>
        <fullName evidence="2">Uncharacterized protein</fullName>
    </submittedName>
</protein>
<feature type="compositionally biased region" description="Low complexity" evidence="1">
    <location>
        <begin position="143"/>
        <end position="160"/>
    </location>
</feature>
<comment type="caution">
    <text evidence="2">The sequence shown here is derived from an EMBL/GenBank/DDBJ whole genome shotgun (WGS) entry which is preliminary data.</text>
</comment>
<keyword evidence="3" id="KW-1185">Reference proteome</keyword>
<reference evidence="2 3" key="1">
    <citation type="journal article" date="2019" name="Philos. Trans. R. Soc. Lond., B, Biol. Sci.">
        <title>Ant behaviour and brain gene expression of defending hosts depend on the ecological success of the intruding social parasite.</title>
        <authorList>
            <person name="Kaur R."/>
            <person name="Stoldt M."/>
            <person name="Jongepier E."/>
            <person name="Feldmeyer B."/>
            <person name="Menzel F."/>
            <person name="Bornberg-Bauer E."/>
            <person name="Foitzik S."/>
        </authorList>
    </citation>
    <scope>NUCLEOTIDE SEQUENCE [LARGE SCALE GENOMIC DNA]</scope>
    <source>
        <tissue evidence="2">Whole body</tissue>
    </source>
</reference>
<organism evidence="2 3">
    <name type="scientific">Temnothorax longispinosus</name>
    <dbReference type="NCBI Taxonomy" id="300112"/>
    <lineage>
        <taxon>Eukaryota</taxon>
        <taxon>Metazoa</taxon>
        <taxon>Ecdysozoa</taxon>
        <taxon>Arthropoda</taxon>
        <taxon>Hexapoda</taxon>
        <taxon>Insecta</taxon>
        <taxon>Pterygota</taxon>
        <taxon>Neoptera</taxon>
        <taxon>Endopterygota</taxon>
        <taxon>Hymenoptera</taxon>
        <taxon>Apocrita</taxon>
        <taxon>Aculeata</taxon>
        <taxon>Formicoidea</taxon>
        <taxon>Formicidae</taxon>
        <taxon>Myrmicinae</taxon>
        <taxon>Temnothorax</taxon>
    </lineage>
</organism>
<gene>
    <name evidence="2" type="ORF">DBV15_10007</name>
</gene>
<dbReference type="AlphaFoldDB" id="A0A4V3SB85"/>
<sequence length="330" mass="36057">MYGAPPPAVATKRWIPAGWQGGAVEHDSFAYVYGTPAVPGGLAAGEGGPPRRTCRLLESRKHESAKGAPSAPAAPKTGRAPTPTVRESSAYDAAQPPSSYPFAERIPPAAGLGGQSAMSPPWRVSTKVAMACTHETVTDSRRSTTGLLTKGSKSSSASTDSAFVENESSYNGYRNVVLPMNRELELDDRYPDTRVQRGWSGIVRRRRSANDRAVRPAAFRRGRHKTIAVYGFDTIVIHNIVRPHYLQLASLRVRLAVRGSSTVPPPPSVVLYIESIVRGEGARFLIDDVGKDARHTGNIEFPCAFERHIVHAFVQQHRTMRNEHRRCGDR</sequence>
<feature type="compositionally biased region" description="Low complexity" evidence="1">
    <location>
        <begin position="66"/>
        <end position="76"/>
    </location>
</feature>
<dbReference type="Proteomes" id="UP000310200">
    <property type="component" value="Unassembled WGS sequence"/>
</dbReference>
<proteinExistence type="predicted"/>
<evidence type="ECO:0000313" key="3">
    <source>
        <dbReference type="Proteomes" id="UP000310200"/>
    </source>
</evidence>
<name>A0A4V3SB85_9HYME</name>
<evidence type="ECO:0000313" key="2">
    <source>
        <dbReference type="EMBL" id="TGZ51884.1"/>
    </source>
</evidence>
<feature type="region of interest" description="Disordered" evidence="1">
    <location>
        <begin position="59"/>
        <end position="120"/>
    </location>
</feature>
<feature type="region of interest" description="Disordered" evidence="1">
    <location>
        <begin position="135"/>
        <end position="160"/>
    </location>
</feature>
<dbReference type="EMBL" id="QBLH01001439">
    <property type="protein sequence ID" value="TGZ51884.1"/>
    <property type="molecule type" value="Genomic_DNA"/>
</dbReference>
<accession>A0A4V3SB85</accession>
<evidence type="ECO:0000256" key="1">
    <source>
        <dbReference type="SAM" id="MobiDB-lite"/>
    </source>
</evidence>